<protein>
    <recommendedName>
        <fullName evidence="1">SprT-like domain-containing protein</fullName>
    </recommendedName>
</protein>
<evidence type="ECO:0000259" key="1">
    <source>
        <dbReference type="SMART" id="SM00731"/>
    </source>
</evidence>
<dbReference type="GO" id="GO:0006950">
    <property type="term" value="P:response to stress"/>
    <property type="evidence" value="ECO:0007669"/>
    <property type="project" value="UniProtKB-ARBA"/>
</dbReference>
<dbReference type="Pfam" id="PF10263">
    <property type="entry name" value="SprT-like"/>
    <property type="match status" value="1"/>
</dbReference>
<evidence type="ECO:0000313" key="2">
    <source>
        <dbReference type="EMBL" id="KKN63684.1"/>
    </source>
</evidence>
<comment type="caution">
    <text evidence="2">The sequence shown here is derived from an EMBL/GenBank/DDBJ whole genome shotgun (WGS) entry which is preliminary data.</text>
</comment>
<dbReference type="InterPro" id="IPR006640">
    <property type="entry name" value="SprT-like_domain"/>
</dbReference>
<sequence length="172" mass="19344">MSKVLQKIGTIRTTAERFGVPTEGIPTERHNTLVFVNHRLRSTLGSANWVGKFCWIEIHKLVFANPEQMRETLAHEIAHAMQGPGHGHSQRWEATAKSLGSKGKRHASREACEAIGIRDTYRVVAHCERCGSEFKRARAPDKRKQYTHIRCGGDIVLDSEYIEDNRKAANAG</sequence>
<reference evidence="2" key="1">
    <citation type="journal article" date="2015" name="Nature">
        <title>Complex archaea that bridge the gap between prokaryotes and eukaryotes.</title>
        <authorList>
            <person name="Spang A."/>
            <person name="Saw J.H."/>
            <person name="Jorgensen S.L."/>
            <person name="Zaremba-Niedzwiedzka K."/>
            <person name="Martijn J."/>
            <person name="Lind A.E."/>
            <person name="van Eijk R."/>
            <person name="Schleper C."/>
            <person name="Guy L."/>
            <person name="Ettema T.J."/>
        </authorList>
    </citation>
    <scope>NUCLEOTIDE SEQUENCE</scope>
</reference>
<feature type="domain" description="SprT-like" evidence="1">
    <location>
        <begin position="6"/>
        <end position="158"/>
    </location>
</feature>
<name>A0A0F9S9H5_9ZZZZ</name>
<dbReference type="EMBL" id="LAZR01000582">
    <property type="protein sequence ID" value="KKN63684.1"/>
    <property type="molecule type" value="Genomic_DNA"/>
</dbReference>
<dbReference type="AlphaFoldDB" id="A0A0F9S9H5"/>
<accession>A0A0F9S9H5</accession>
<dbReference type="SMART" id="SM00731">
    <property type="entry name" value="SprT"/>
    <property type="match status" value="1"/>
</dbReference>
<gene>
    <name evidence="2" type="ORF">LCGC14_0499190</name>
</gene>
<organism evidence="2">
    <name type="scientific">marine sediment metagenome</name>
    <dbReference type="NCBI Taxonomy" id="412755"/>
    <lineage>
        <taxon>unclassified sequences</taxon>
        <taxon>metagenomes</taxon>
        <taxon>ecological metagenomes</taxon>
    </lineage>
</organism>
<proteinExistence type="predicted"/>